<evidence type="ECO:0000313" key="2">
    <source>
        <dbReference type="Proteomes" id="UP001597116"/>
    </source>
</evidence>
<dbReference type="EMBL" id="JBHTLP010000016">
    <property type="protein sequence ID" value="MFD1143630.1"/>
    <property type="molecule type" value="Genomic_DNA"/>
</dbReference>
<reference evidence="2" key="1">
    <citation type="journal article" date="2019" name="Int. J. Syst. Evol. Microbiol.">
        <title>The Global Catalogue of Microorganisms (GCM) 10K type strain sequencing project: providing services to taxonomists for standard genome sequencing and annotation.</title>
        <authorList>
            <consortium name="The Broad Institute Genomics Platform"/>
            <consortium name="The Broad Institute Genome Sequencing Center for Infectious Disease"/>
            <person name="Wu L."/>
            <person name="Ma J."/>
        </authorList>
    </citation>
    <scope>NUCLEOTIDE SEQUENCE [LARGE SCALE GENOMIC DNA]</scope>
    <source>
        <strain evidence="2">CCUG 55608</strain>
    </source>
</reference>
<keyword evidence="2" id="KW-1185">Reference proteome</keyword>
<evidence type="ECO:0000313" key="1">
    <source>
        <dbReference type="EMBL" id="MFD1143630.1"/>
    </source>
</evidence>
<protein>
    <recommendedName>
        <fullName evidence="3">KTSC domain-containing protein</fullName>
    </recommendedName>
</protein>
<dbReference type="Proteomes" id="UP001597116">
    <property type="component" value="Unassembled WGS sequence"/>
</dbReference>
<proteinExistence type="predicted"/>
<name>A0ABW3QNK2_9BACT</name>
<evidence type="ECO:0008006" key="3">
    <source>
        <dbReference type="Google" id="ProtNLM"/>
    </source>
</evidence>
<comment type="caution">
    <text evidence="1">The sequence shown here is derived from an EMBL/GenBank/DDBJ whole genome shotgun (WGS) entry which is preliminary data.</text>
</comment>
<accession>A0ABW3QNK2</accession>
<gene>
    <name evidence="1" type="ORF">ACFQ4C_21055</name>
</gene>
<sequence>MNPDQLTTILLFAGFNEVTLPEGARLLDVHVDGYQVSLAFKTSASAPSVYRQFYVAFNSAPTDYTQGVLRLIKKIDFADGTSTAMIYEVYPYDEEV</sequence>
<organism evidence="1 2">
    <name type="scientific">Larkinella insperata</name>
    <dbReference type="NCBI Taxonomy" id="332158"/>
    <lineage>
        <taxon>Bacteria</taxon>
        <taxon>Pseudomonadati</taxon>
        <taxon>Bacteroidota</taxon>
        <taxon>Cytophagia</taxon>
        <taxon>Cytophagales</taxon>
        <taxon>Spirosomataceae</taxon>
        <taxon>Larkinella</taxon>
    </lineage>
</organism>
<dbReference type="RefSeq" id="WP_379884503.1">
    <property type="nucleotide sequence ID" value="NZ_JBHTLP010000016.1"/>
</dbReference>